<feature type="transmembrane region" description="Helical" evidence="8">
    <location>
        <begin position="31"/>
        <end position="48"/>
    </location>
</feature>
<feature type="transmembrane region" description="Helical" evidence="8">
    <location>
        <begin position="265"/>
        <end position="290"/>
    </location>
</feature>
<reference evidence="10" key="2">
    <citation type="submission" date="2021-09" db="EMBL/GenBank/DDBJ databases">
        <authorList>
            <person name="Gilroy R."/>
        </authorList>
    </citation>
    <scope>NUCLEOTIDE SEQUENCE</scope>
    <source>
        <strain evidence="10">ChiGjej5B5-7349</strain>
    </source>
</reference>
<dbReference type="Proteomes" id="UP000784435">
    <property type="component" value="Unassembled WGS sequence"/>
</dbReference>
<evidence type="ECO:0000256" key="6">
    <source>
        <dbReference type="ARBA" id="ARBA00058119"/>
    </source>
</evidence>
<feature type="transmembrane region" description="Helical" evidence="8">
    <location>
        <begin position="335"/>
        <end position="355"/>
    </location>
</feature>
<feature type="domain" description="Major facilitator superfamily (MFS) profile" evidence="9">
    <location>
        <begin position="35"/>
        <end position="450"/>
    </location>
</feature>
<dbReference type="AlphaFoldDB" id="A0A921MFE2"/>
<feature type="transmembrane region" description="Helical" evidence="8">
    <location>
        <begin position="162"/>
        <end position="183"/>
    </location>
</feature>
<feature type="transmembrane region" description="Helical" evidence="8">
    <location>
        <begin position="302"/>
        <end position="323"/>
    </location>
</feature>
<feature type="transmembrane region" description="Helical" evidence="8">
    <location>
        <begin position="392"/>
        <end position="414"/>
    </location>
</feature>
<dbReference type="Gene3D" id="1.20.1250.20">
    <property type="entry name" value="MFS general substrate transporter like domains"/>
    <property type="match status" value="2"/>
</dbReference>
<evidence type="ECO:0000313" key="10">
    <source>
        <dbReference type="EMBL" id="HJG80436.1"/>
    </source>
</evidence>
<feature type="transmembrane region" description="Helical" evidence="8">
    <location>
        <begin position="125"/>
        <end position="150"/>
    </location>
</feature>
<feature type="transmembrane region" description="Helical" evidence="8">
    <location>
        <begin position="195"/>
        <end position="218"/>
    </location>
</feature>
<dbReference type="GO" id="GO:0022857">
    <property type="term" value="F:transmembrane transporter activity"/>
    <property type="evidence" value="ECO:0007669"/>
    <property type="project" value="InterPro"/>
</dbReference>
<protein>
    <recommendedName>
        <fullName evidence="7">Putative tartrate transporter</fullName>
    </recommendedName>
</protein>
<feature type="transmembrane region" description="Helical" evidence="8">
    <location>
        <begin position="361"/>
        <end position="380"/>
    </location>
</feature>
<evidence type="ECO:0000256" key="4">
    <source>
        <dbReference type="ARBA" id="ARBA00022989"/>
    </source>
</evidence>
<dbReference type="EMBL" id="DYUK01000181">
    <property type="protein sequence ID" value="HJG80436.1"/>
    <property type="molecule type" value="Genomic_DNA"/>
</dbReference>
<evidence type="ECO:0000256" key="1">
    <source>
        <dbReference type="ARBA" id="ARBA00004651"/>
    </source>
</evidence>
<accession>A0A921MFE2</accession>
<sequence length="461" mass="49993">MATKPSADGPQVTGNATAQDAVMEKKVIGKITKRLIPFIVAMYFINYLDRTNIGIAGPGGMNEELGLSATQFGFAAGIFFFGYLLLEVPSNLALNKFGARIWLARILISWGALASLMAFVPNATWLYIVRFLLGVAEAGFFPGIILYLTFWFPKTFRARATALFLIAIPLSSVIGAPVSTWLVQVGNDLIANWSGWRFMLFVEGLPAIILGIMCIFYLTERPKDAKWLEPEERDWLQARMDAEAADTASTTQTHSVRHSLTQPRVWALGFVYFGAVYGLYSLSFFLPTIIAGFSERFGTEYSFVQVGLITAIPYAFGAIAMYLWSRHGDTTGERVWHVAAPLFIGAVAIAAALYLTSPFTTMIAVTIACMSICCALPCFWPLPQAFLTGAAAAAGIALINTIGNAAGFLAPYVTGWLTDLTGTSNAGMWAVGAAMTIAGVITLVLARTDRTVKAKEERQTA</sequence>
<comment type="subcellular location">
    <subcellularLocation>
        <location evidence="1">Cell membrane</location>
        <topology evidence="1">Multi-pass membrane protein</topology>
    </subcellularLocation>
</comment>
<evidence type="ECO:0000313" key="11">
    <source>
        <dbReference type="Proteomes" id="UP000784435"/>
    </source>
</evidence>
<dbReference type="PANTHER" id="PTHR43791">
    <property type="entry name" value="PERMEASE-RELATED"/>
    <property type="match status" value="1"/>
</dbReference>
<keyword evidence="2" id="KW-0813">Transport</keyword>
<evidence type="ECO:0000256" key="3">
    <source>
        <dbReference type="ARBA" id="ARBA00022692"/>
    </source>
</evidence>
<evidence type="ECO:0000256" key="7">
    <source>
        <dbReference type="ARBA" id="ARBA00074139"/>
    </source>
</evidence>
<gene>
    <name evidence="10" type="ORF">K8V08_08495</name>
</gene>
<keyword evidence="4 8" id="KW-1133">Transmembrane helix</keyword>
<feature type="transmembrane region" description="Helical" evidence="8">
    <location>
        <begin position="426"/>
        <end position="446"/>
    </location>
</feature>
<dbReference type="InterPro" id="IPR011701">
    <property type="entry name" value="MFS"/>
</dbReference>
<dbReference type="FunFam" id="1.20.1250.20:FF:000018">
    <property type="entry name" value="MFS transporter permease"/>
    <property type="match status" value="1"/>
</dbReference>
<dbReference type="CDD" id="cd17319">
    <property type="entry name" value="MFS_ExuT_GudP_like"/>
    <property type="match status" value="1"/>
</dbReference>
<name>A0A921MFE2_9MICO</name>
<dbReference type="InterPro" id="IPR020846">
    <property type="entry name" value="MFS_dom"/>
</dbReference>
<dbReference type="GO" id="GO:0005886">
    <property type="term" value="C:plasma membrane"/>
    <property type="evidence" value="ECO:0007669"/>
    <property type="project" value="UniProtKB-SubCell"/>
</dbReference>
<evidence type="ECO:0000256" key="8">
    <source>
        <dbReference type="SAM" id="Phobius"/>
    </source>
</evidence>
<dbReference type="Pfam" id="PF07690">
    <property type="entry name" value="MFS_1"/>
    <property type="match status" value="1"/>
</dbReference>
<evidence type="ECO:0000259" key="9">
    <source>
        <dbReference type="PROSITE" id="PS50850"/>
    </source>
</evidence>
<feature type="transmembrane region" description="Helical" evidence="8">
    <location>
        <begin position="98"/>
        <end position="119"/>
    </location>
</feature>
<keyword evidence="5 8" id="KW-0472">Membrane</keyword>
<comment type="function">
    <text evidence="6">Component of the tartrate utilization system and may allow entry of tartrate and tartrate dehydrogenase.</text>
</comment>
<feature type="transmembrane region" description="Helical" evidence="8">
    <location>
        <begin position="68"/>
        <end position="86"/>
    </location>
</feature>
<dbReference type="FunFam" id="1.20.1250.20:FF:000126">
    <property type="entry name" value="MFS transporter permease"/>
    <property type="match status" value="1"/>
</dbReference>
<comment type="caution">
    <text evidence="10">The sequence shown here is derived from an EMBL/GenBank/DDBJ whole genome shotgun (WGS) entry which is preliminary data.</text>
</comment>
<dbReference type="PANTHER" id="PTHR43791:SF36">
    <property type="entry name" value="TRANSPORTER, PUTATIVE (AFU_ORTHOLOGUE AFUA_6G08340)-RELATED"/>
    <property type="match status" value="1"/>
</dbReference>
<keyword evidence="3 8" id="KW-0812">Transmembrane</keyword>
<reference evidence="10" key="1">
    <citation type="journal article" date="2021" name="PeerJ">
        <title>Extensive microbial diversity within the chicken gut microbiome revealed by metagenomics and culture.</title>
        <authorList>
            <person name="Gilroy R."/>
            <person name="Ravi A."/>
            <person name="Getino M."/>
            <person name="Pursley I."/>
            <person name="Horton D.L."/>
            <person name="Alikhan N.F."/>
            <person name="Baker D."/>
            <person name="Gharbi K."/>
            <person name="Hall N."/>
            <person name="Watson M."/>
            <person name="Adriaenssens E.M."/>
            <person name="Foster-Nyarko E."/>
            <person name="Jarju S."/>
            <person name="Secka A."/>
            <person name="Antonio M."/>
            <person name="Oren A."/>
            <person name="Chaudhuri R.R."/>
            <person name="La Ragione R."/>
            <person name="Hildebrand F."/>
            <person name="Pallen M.J."/>
        </authorList>
    </citation>
    <scope>NUCLEOTIDE SEQUENCE</scope>
    <source>
        <strain evidence="10">ChiGjej5B5-7349</strain>
    </source>
</reference>
<proteinExistence type="predicted"/>
<dbReference type="PROSITE" id="PS50850">
    <property type="entry name" value="MFS"/>
    <property type="match status" value="1"/>
</dbReference>
<dbReference type="InterPro" id="IPR036259">
    <property type="entry name" value="MFS_trans_sf"/>
</dbReference>
<organism evidence="10 11">
    <name type="scientific">Brevibacterium senegalense</name>
    <dbReference type="NCBI Taxonomy" id="1033736"/>
    <lineage>
        <taxon>Bacteria</taxon>
        <taxon>Bacillati</taxon>
        <taxon>Actinomycetota</taxon>
        <taxon>Actinomycetes</taxon>
        <taxon>Micrococcales</taxon>
        <taxon>Brevibacteriaceae</taxon>
        <taxon>Brevibacterium</taxon>
    </lineage>
</organism>
<dbReference type="SUPFAM" id="SSF103473">
    <property type="entry name" value="MFS general substrate transporter"/>
    <property type="match status" value="1"/>
</dbReference>
<evidence type="ECO:0000256" key="2">
    <source>
        <dbReference type="ARBA" id="ARBA00022448"/>
    </source>
</evidence>
<evidence type="ECO:0000256" key="5">
    <source>
        <dbReference type="ARBA" id="ARBA00023136"/>
    </source>
</evidence>